<evidence type="ECO:0000256" key="9">
    <source>
        <dbReference type="SAM" id="Phobius"/>
    </source>
</evidence>
<feature type="transmembrane region" description="Helical" evidence="9">
    <location>
        <begin position="113"/>
        <end position="136"/>
    </location>
</feature>
<dbReference type="Proteomes" id="UP000759131">
    <property type="component" value="Unassembled WGS sequence"/>
</dbReference>
<evidence type="ECO:0000256" key="5">
    <source>
        <dbReference type="ARBA" id="ARBA00022989"/>
    </source>
</evidence>
<gene>
    <name evidence="10" type="ORF">OSB1V03_LOCUS11030</name>
</gene>
<evidence type="ECO:0000256" key="6">
    <source>
        <dbReference type="ARBA" id="ARBA00023136"/>
    </source>
</evidence>
<dbReference type="GO" id="GO:0005886">
    <property type="term" value="C:plasma membrane"/>
    <property type="evidence" value="ECO:0007669"/>
    <property type="project" value="TreeGrafter"/>
</dbReference>
<accession>A0A7R9KWB0</accession>
<feature type="transmembrane region" description="Helical" evidence="9">
    <location>
        <begin position="62"/>
        <end position="84"/>
    </location>
</feature>
<keyword evidence="5 9" id="KW-1133">Transmembrane helix</keyword>
<dbReference type="AlphaFoldDB" id="A0A7R9KWB0"/>
<evidence type="ECO:0000256" key="2">
    <source>
        <dbReference type="ARBA" id="ARBA00006175"/>
    </source>
</evidence>
<feature type="transmembrane region" description="Helical" evidence="9">
    <location>
        <begin position="17"/>
        <end position="50"/>
    </location>
</feature>
<keyword evidence="11" id="KW-1185">Reference proteome</keyword>
<comment type="function">
    <text evidence="7">Aquaglyceroporin that may modulate the water content and osmolytes during anhydrobiosis.</text>
</comment>
<sequence length="234" mass="25076">MAAGDVVYQLKIGNIEILMIAMAFGSGIAAAFMIVGHISGAVFNPAVCVALATMNRFPPKKLIHYILGQYLGAFCASATLHLYFWPHMKTDTGVDQTKQLLNALFVTTPHININFLTACFDGFLSCFILMIIIMAISDQKTNAIPHMIEPIYIVICFFLGLSGVLLLELFPSKAINLYDNCVGNQTCVSGSGMAAGDAVYQLKIGNTEILVIALAFGSGVTAAFMIVGHISGNK</sequence>
<feature type="transmembrane region" description="Helical" evidence="9">
    <location>
        <begin position="148"/>
        <end position="170"/>
    </location>
</feature>
<dbReference type="PANTHER" id="PTHR43829:SF9">
    <property type="entry name" value="AQUAPORIN-9"/>
    <property type="match status" value="1"/>
</dbReference>
<proteinExistence type="inferred from homology"/>
<dbReference type="InterPro" id="IPR023271">
    <property type="entry name" value="Aquaporin-like"/>
</dbReference>
<reference evidence="10" key="1">
    <citation type="submission" date="2020-11" db="EMBL/GenBank/DDBJ databases">
        <authorList>
            <person name="Tran Van P."/>
        </authorList>
    </citation>
    <scope>NUCLEOTIDE SEQUENCE</scope>
</reference>
<dbReference type="PRINTS" id="PR00783">
    <property type="entry name" value="MINTRINSICP"/>
</dbReference>
<evidence type="ECO:0000313" key="11">
    <source>
        <dbReference type="Proteomes" id="UP000759131"/>
    </source>
</evidence>
<dbReference type="SUPFAM" id="SSF81338">
    <property type="entry name" value="Aquaporin-like"/>
    <property type="match status" value="1"/>
</dbReference>
<name>A0A7R9KWB0_9ACAR</name>
<dbReference type="GO" id="GO:0015254">
    <property type="term" value="F:glycerol channel activity"/>
    <property type="evidence" value="ECO:0007669"/>
    <property type="project" value="TreeGrafter"/>
</dbReference>
<evidence type="ECO:0008006" key="12">
    <source>
        <dbReference type="Google" id="ProtNLM"/>
    </source>
</evidence>
<keyword evidence="4 8" id="KW-0812">Transmembrane</keyword>
<evidence type="ECO:0000256" key="4">
    <source>
        <dbReference type="ARBA" id="ARBA00022692"/>
    </source>
</evidence>
<keyword evidence="3 8" id="KW-0813">Transport</keyword>
<evidence type="ECO:0000313" key="10">
    <source>
        <dbReference type="EMBL" id="CAD7630618.1"/>
    </source>
</evidence>
<dbReference type="Pfam" id="PF00230">
    <property type="entry name" value="MIP"/>
    <property type="match status" value="1"/>
</dbReference>
<dbReference type="Gene3D" id="1.20.1080.10">
    <property type="entry name" value="Glycerol uptake facilitator protein"/>
    <property type="match status" value="1"/>
</dbReference>
<dbReference type="InterPro" id="IPR000425">
    <property type="entry name" value="MIP"/>
</dbReference>
<dbReference type="OrthoDB" id="3222at2759"/>
<feature type="transmembrane region" description="Helical" evidence="9">
    <location>
        <begin position="209"/>
        <end position="230"/>
    </location>
</feature>
<dbReference type="PANTHER" id="PTHR43829">
    <property type="entry name" value="AQUAPORIN OR AQUAGLYCEROPORIN RELATED"/>
    <property type="match status" value="1"/>
</dbReference>
<dbReference type="InterPro" id="IPR050363">
    <property type="entry name" value="MIP/Aquaporin"/>
</dbReference>
<comment type="similarity">
    <text evidence="2 8">Belongs to the MIP/aquaporin (TC 1.A.8) family.</text>
</comment>
<evidence type="ECO:0000256" key="3">
    <source>
        <dbReference type="ARBA" id="ARBA00022448"/>
    </source>
</evidence>
<organism evidence="10">
    <name type="scientific">Medioppia subpectinata</name>
    <dbReference type="NCBI Taxonomy" id="1979941"/>
    <lineage>
        <taxon>Eukaryota</taxon>
        <taxon>Metazoa</taxon>
        <taxon>Ecdysozoa</taxon>
        <taxon>Arthropoda</taxon>
        <taxon>Chelicerata</taxon>
        <taxon>Arachnida</taxon>
        <taxon>Acari</taxon>
        <taxon>Acariformes</taxon>
        <taxon>Sarcoptiformes</taxon>
        <taxon>Oribatida</taxon>
        <taxon>Brachypylina</taxon>
        <taxon>Oppioidea</taxon>
        <taxon>Oppiidae</taxon>
        <taxon>Medioppia</taxon>
    </lineage>
</organism>
<evidence type="ECO:0000256" key="7">
    <source>
        <dbReference type="ARBA" id="ARBA00045280"/>
    </source>
</evidence>
<dbReference type="EMBL" id="CAJPIZ010008323">
    <property type="protein sequence ID" value="CAG2111048.1"/>
    <property type="molecule type" value="Genomic_DNA"/>
</dbReference>
<evidence type="ECO:0000256" key="1">
    <source>
        <dbReference type="ARBA" id="ARBA00004141"/>
    </source>
</evidence>
<evidence type="ECO:0000256" key="8">
    <source>
        <dbReference type="RuleBase" id="RU000477"/>
    </source>
</evidence>
<keyword evidence="6 9" id="KW-0472">Membrane</keyword>
<comment type="subcellular location">
    <subcellularLocation>
        <location evidence="1">Membrane</location>
        <topology evidence="1">Multi-pass membrane protein</topology>
    </subcellularLocation>
</comment>
<dbReference type="EMBL" id="OC862898">
    <property type="protein sequence ID" value="CAD7630618.1"/>
    <property type="molecule type" value="Genomic_DNA"/>
</dbReference>
<protein>
    <recommendedName>
        <fullName evidence="12">Aquaporin</fullName>
    </recommendedName>
</protein>